<sequence length="462" mass="47618">MQNKTLTFDFGVAGNTGTVNVTRREMILDLSNVGSGVAFKGNINIIGGRAQKWTGENKFQATFGGDVIGNIAGKKYDTYYDMDATYTFKNSASLKGNFSAEGNPVSVTSNQAQHKLNFIDGTITGGITAKNKAKVSVIFSPTGSNQSSQTKTWIGGDISSASNSNVEVTIKNNSSGDAPENIIQGNITATADGYGGAGNKIDFQTTTKNKIDGNISVSTSNFDVSNTITFNGNSTNTITGNISGSGTGINTITATNGSLTIGGNITTQWNKNTISAQTLTIGSEEKKSSIKATGNQATKETSNTITATGALKIYATEITTNNTSHSKNTITGGTNSEIIVDNITANAGSNTIKLVTNGGSAGTLDSISTTETLASGSKITVNKNLTSNSSATNTLNAETVTITGEVKTSVGANNIDGKDITINGSITNMWGNNTINATGAIKIGSQDKKVTISNDSNAATSN</sequence>
<comment type="caution">
    <text evidence="1">The sequence shown here is derived from an EMBL/GenBank/DDBJ whole genome shotgun (WGS) entry which is preliminary data.</text>
</comment>
<dbReference type="AlphaFoldDB" id="A0A3D8JBK3"/>
<keyword evidence="2" id="KW-1185">Reference proteome</keyword>
<evidence type="ECO:0000313" key="1">
    <source>
        <dbReference type="EMBL" id="RDU74234.1"/>
    </source>
</evidence>
<evidence type="ECO:0000313" key="2">
    <source>
        <dbReference type="Proteomes" id="UP000256695"/>
    </source>
</evidence>
<name>A0A3D8JBK3_9HELI</name>
<gene>
    <name evidence="1" type="ORF">CQA57_01785</name>
</gene>
<protein>
    <submittedName>
        <fullName evidence="1">Uncharacterized protein</fullName>
    </submittedName>
</protein>
<feature type="non-terminal residue" evidence="1">
    <location>
        <position position="462"/>
    </location>
</feature>
<dbReference type="EMBL" id="NXLX01000003">
    <property type="protein sequence ID" value="RDU74234.1"/>
    <property type="molecule type" value="Genomic_DNA"/>
</dbReference>
<reference evidence="1 2" key="1">
    <citation type="submission" date="2018-04" db="EMBL/GenBank/DDBJ databases">
        <title>Novel Campyloabacter and Helicobacter Species and Strains.</title>
        <authorList>
            <person name="Mannion A.J."/>
            <person name="Shen Z."/>
            <person name="Fox J.G."/>
        </authorList>
    </citation>
    <scope>NUCLEOTIDE SEQUENCE [LARGE SCALE GENOMIC DNA]</scope>
    <source>
        <strain evidence="1 2">MIT 04-9362</strain>
    </source>
</reference>
<accession>A0A3D8JBK3</accession>
<dbReference type="RefSeq" id="WP_147288338.1">
    <property type="nucleotide sequence ID" value="NZ_NXLX01000003.1"/>
</dbReference>
<proteinExistence type="predicted"/>
<organism evidence="1 2">
    <name type="scientific">Helicobacter anseris</name>
    <dbReference type="NCBI Taxonomy" id="375926"/>
    <lineage>
        <taxon>Bacteria</taxon>
        <taxon>Pseudomonadati</taxon>
        <taxon>Campylobacterota</taxon>
        <taxon>Epsilonproteobacteria</taxon>
        <taxon>Campylobacterales</taxon>
        <taxon>Helicobacteraceae</taxon>
        <taxon>Helicobacter</taxon>
    </lineage>
</organism>
<dbReference type="Proteomes" id="UP000256695">
    <property type="component" value="Unassembled WGS sequence"/>
</dbReference>